<evidence type="ECO:0000313" key="2">
    <source>
        <dbReference type="EMBL" id="KAG5303611.1"/>
    </source>
</evidence>
<name>A0A8H7Z6Q4_AJECA</name>
<protein>
    <submittedName>
        <fullName evidence="2">Uncharacterized protein</fullName>
    </submittedName>
</protein>
<evidence type="ECO:0000313" key="3">
    <source>
        <dbReference type="Proteomes" id="UP000670092"/>
    </source>
</evidence>
<accession>A0A8H7Z6Q4</accession>
<dbReference type="Proteomes" id="UP000670092">
    <property type="component" value="Unassembled WGS sequence"/>
</dbReference>
<comment type="caution">
    <text evidence="2">The sequence shown here is derived from an EMBL/GenBank/DDBJ whole genome shotgun (WGS) entry which is preliminary data.</text>
</comment>
<feature type="region of interest" description="Disordered" evidence="1">
    <location>
        <begin position="26"/>
        <end position="45"/>
    </location>
</feature>
<gene>
    <name evidence="2" type="ORF">I7I52_01655</name>
</gene>
<dbReference type="VEuPathDB" id="FungiDB:I7I52_01655"/>
<dbReference type="EMBL" id="JAEVHI010000001">
    <property type="protein sequence ID" value="KAG5303611.1"/>
    <property type="molecule type" value="Genomic_DNA"/>
</dbReference>
<dbReference type="AlphaFoldDB" id="A0A8H7Z6Q4"/>
<organism evidence="2 3">
    <name type="scientific">Ajellomyces capsulatus</name>
    <name type="common">Darling's disease fungus</name>
    <name type="synonym">Histoplasma capsulatum</name>
    <dbReference type="NCBI Taxonomy" id="5037"/>
    <lineage>
        <taxon>Eukaryota</taxon>
        <taxon>Fungi</taxon>
        <taxon>Dikarya</taxon>
        <taxon>Ascomycota</taxon>
        <taxon>Pezizomycotina</taxon>
        <taxon>Eurotiomycetes</taxon>
        <taxon>Eurotiomycetidae</taxon>
        <taxon>Onygenales</taxon>
        <taxon>Ajellomycetaceae</taxon>
        <taxon>Histoplasma</taxon>
    </lineage>
</organism>
<evidence type="ECO:0000256" key="1">
    <source>
        <dbReference type="SAM" id="MobiDB-lite"/>
    </source>
</evidence>
<reference evidence="2 3" key="1">
    <citation type="submission" date="2021-01" db="EMBL/GenBank/DDBJ databases">
        <title>Chromosome-level genome assembly of a human fungal pathogen reveals clustering of transcriptionally co-regulated genes.</title>
        <authorList>
            <person name="Voorhies M."/>
            <person name="Cohen S."/>
            <person name="Shea T.P."/>
            <person name="Petrus S."/>
            <person name="Munoz J.F."/>
            <person name="Poplawski S."/>
            <person name="Goldman W.E."/>
            <person name="Michael T."/>
            <person name="Cuomo C.A."/>
            <person name="Sil A."/>
            <person name="Beyhan S."/>
        </authorList>
    </citation>
    <scope>NUCLEOTIDE SEQUENCE [LARGE SCALE GENOMIC DNA]</scope>
    <source>
        <strain evidence="2 3">G184AR</strain>
    </source>
</reference>
<sequence length="64" mass="7295">MGRRNKISSDISHKTTQATLFLPKHSLEPASSDHPAPIPRCEQPHLPLVDRMPHFEKRIATDEQ</sequence>
<proteinExistence type="predicted"/>